<evidence type="ECO:0000313" key="14">
    <source>
        <dbReference type="Proteomes" id="UP000250200"/>
    </source>
</evidence>
<evidence type="ECO:0000313" key="15">
    <source>
        <dbReference type="Proteomes" id="UP000254076"/>
    </source>
</evidence>
<evidence type="ECO:0000256" key="7">
    <source>
        <dbReference type="RuleBase" id="RU363032"/>
    </source>
</evidence>
<dbReference type="EMBL" id="LBKL01000071">
    <property type="protein sequence ID" value="KLL38298.1"/>
    <property type="molecule type" value="Genomic_DNA"/>
</dbReference>
<dbReference type="PANTHER" id="PTHR30450:SF1">
    <property type="entry name" value="D-METHIONINE TRANSPORT SYSTEM PERMEASE PROTEIN METI-RELATED"/>
    <property type="match status" value="1"/>
</dbReference>
<dbReference type="Pfam" id="PF00528">
    <property type="entry name" value="BPD_transp_1"/>
    <property type="match status" value="1"/>
</dbReference>
<dbReference type="InterPro" id="IPR035906">
    <property type="entry name" value="MetI-like_sf"/>
</dbReference>
<dbReference type="EMBL" id="UHEW01000005">
    <property type="protein sequence ID" value="SUN28471.1"/>
    <property type="molecule type" value="Genomic_DNA"/>
</dbReference>
<evidence type="ECO:0000313" key="12">
    <source>
        <dbReference type="EMBL" id="SUN28471.1"/>
    </source>
</evidence>
<comment type="similarity">
    <text evidence="7">Belongs to the binding-protein-dependent transport system permease family.</text>
</comment>
<comment type="subcellular location">
    <subcellularLocation>
        <location evidence="1 7">Cell membrane</location>
        <topology evidence="1 7">Multi-pass membrane protein</topology>
    </subcellularLocation>
</comment>
<comment type="caution">
    <text evidence="11">The sequence shown here is derived from an EMBL/GenBank/DDBJ whole genome shotgun (WGS) entry which is preliminary data.</text>
</comment>
<gene>
    <name evidence="11" type="primary">metP</name>
    <name evidence="10" type="ORF">NCTC8181_01691</name>
    <name evidence="11" type="ORF">NCTC8185_01538</name>
    <name evidence="12" type="ORF">NCTC9828_00841</name>
    <name evidence="9" type="ORF">WA04_06850</name>
</gene>
<evidence type="ECO:0000313" key="10">
    <source>
        <dbReference type="EMBL" id="SQA18642.1"/>
    </source>
</evidence>
<dbReference type="PANTHER" id="PTHR30450">
    <property type="entry name" value="ABC TRANSPORTER PERMEASE"/>
    <property type="match status" value="1"/>
</dbReference>
<proteinExistence type="inferred from homology"/>
<dbReference type="SUPFAM" id="SSF161098">
    <property type="entry name" value="MetI-like"/>
    <property type="match status" value="1"/>
</dbReference>
<name>A0A0H1V628_STRAG</name>
<sequence length="230" mass="24767">MIEWIQTHLPNVYQMGWEGAYGWETAIVQTLYMTFWSFLIGGLMGLLGGLFLVLTSPRGVIANKLVFGVLDKVVSVFRALPFIILLALIAPVTRVIVGTTLGSPAALVPLSLAVFPFFARQVQVVLAELDGGVIEAAQASGGTLWDIIVVYLREGLPDLIRVSTVTLISLVGETAMAGAIGAGGLGSVAITKGYNYSRDDITLVATILILLLIFFIQFLGDFLTRRLSHK</sequence>
<dbReference type="Gene3D" id="1.10.3720.10">
    <property type="entry name" value="MetI-like"/>
    <property type="match status" value="1"/>
</dbReference>
<organism evidence="11 15">
    <name type="scientific">Streptococcus agalactiae</name>
    <dbReference type="NCBI Taxonomy" id="1311"/>
    <lineage>
        <taxon>Bacteria</taxon>
        <taxon>Bacillati</taxon>
        <taxon>Bacillota</taxon>
        <taxon>Bacilli</taxon>
        <taxon>Lactobacillales</taxon>
        <taxon>Streptococcaceae</taxon>
        <taxon>Streptococcus</taxon>
    </lineage>
</organism>
<dbReference type="PROSITE" id="PS50928">
    <property type="entry name" value="ABC_TM1"/>
    <property type="match status" value="1"/>
</dbReference>
<evidence type="ECO:0000256" key="2">
    <source>
        <dbReference type="ARBA" id="ARBA00022448"/>
    </source>
</evidence>
<reference evidence="9 13" key="1">
    <citation type="journal article" date="2015" name="PLoS ONE">
        <title>Genomic analysis reveals the molecular basis for capsule loss in the group B streptococcus population.</title>
        <authorList>
            <consortium name="DEVANI Consortium"/>
            <person name="Rosini R."/>
            <person name="Campisi E."/>
            <person name="De Chiara M."/>
            <person name="Tettelin H."/>
            <person name="Rinaudo D."/>
            <person name="Toniolo C."/>
            <person name="Metruccio M."/>
            <person name="Guidotti S."/>
            <person name="Sorensen U.B."/>
            <person name="Kilian M."/>
            <person name="Ramirez M."/>
            <person name="Janulczyk R."/>
            <person name="Donati C."/>
            <person name="Grandi G."/>
            <person name="Margarit I."/>
        </authorList>
    </citation>
    <scope>NUCLEOTIDE SEQUENCE [LARGE SCALE GENOMIC DNA]</scope>
    <source>
        <strain evidence="9 13">DK-B-USS-215</strain>
    </source>
</reference>
<dbReference type="GO" id="GO:0048473">
    <property type="term" value="P:D-methionine transmembrane transport"/>
    <property type="evidence" value="ECO:0007669"/>
    <property type="project" value="TreeGrafter"/>
</dbReference>
<evidence type="ECO:0000313" key="13">
    <source>
        <dbReference type="Proteomes" id="UP000035346"/>
    </source>
</evidence>
<dbReference type="AlphaFoldDB" id="A0A0H1V628"/>
<evidence type="ECO:0000313" key="16">
    <source>
        <dbReference type="Proteomes" id="UP000255140"/>
    </source>
</evidence>
<evidence type="ECO:0000256" key="6">
    <source>
        <dbReference type="ARBA" id="ARBA00023136"/>
    </source>
</evidence>
<evidence type="ECO:0000256" key="4">
    <source>
        <dbReference type="ARBA" id="ARBA00022692"/>
    </source>
</evidence>
<dbReference type="Proteomes" id="UP000035346">
    <property type="component" value="Unassembled WGS sequence"/>
</dbReference>
<feature type="transmembrane region" description="Helical" evidence="7">
    <location>
        <begin position="95"/>
        <end position="119"/>
    </location>
</feature>
<dbReference type="Proteomes" id="UP000254076">
    <property type="component" value="Unassembled WGS sequence"/>
</dbReference>
<evidence type="ECO:0000313" key="11">
    <source>
        <dbReference type="EMBL" id="SUN14258.1"/>
    </source>
</evidence>
<keyword evidence="5 7" id="KW-1133">Transmembrane helix</keyword>
<feature type="transmembrane region" description="Helical" evidence="7">
    <location>
        <begin position="31"/>
        <end position="53"/>
    </location>
</feature>
<keyword evidence="4 7" id="KW-0812">Transmembrane</keyword>
<dbReference type="RefSeq" id="WP_000574036.1">
    <property type="nucleotide sequence ID" value="NZ_CAACXY010000016.1"/>
</dbReference>
<feature type="transmembrane region" description="Helical" evidence="7">
    <location>
        <begin position="167"/>
        <end position="189"/>
    </location>
</feature>
<keyword evidence="6 7" id="KW-0472">Membrane</keyword>
<protein>
    <submittedName>
        <fullName evidence="9 11">Methionine ABC transporter permease</fullName>
    </submittedName>
</protein>
<feature type="transmembrane region" description="Helical" evidence="7">
    <location>
        <begin position="201"/>
        <end position="220"/>
    </location>
</feature>
<evidence type="ECO:0000256" key="5">
    <source>
        <dbReference type="ARBA" id="ARBA00022989"/>
    </source>
</evidence>
<dbReference type="Proteomes" id="UP000250200">
    <property type="component" value="Unassembled WGS sequence"/>
</dbReference>
<evidence type="ECO:0000256" key="3">
    <source>
        <dbReference type="ARBA" id="ARBA00022475"/>
    </source>
</evidence>
<evidence type="ECO:0000313" key="9">
    <source>
        <dbReference type="EMBL" id="KLL38298.1"/>
    </source>
</evidence>
<dbReference type="InterPro" id="IPR000515">
    <property type="entry name" value="MetI-like"/>
</dbReference>
<dbReference type="EMBL" id="UHEQ01000004">
    <property type="protein sequence ID" value="SUN14258.1"/>
    <property type="molecule type" value="Genomic_DNA"/>
</dbReference>
<dbReference type="Proteomes" id="UP000255140">
    <property type="component" value="Unassembled WGS sequence"/>
</dbReference>
<dbReference type="InterPro" id="IPR051322">
    <property type="entry name" value="AA_ABC_Transporter_Permease"/>
</dbReference>
<feature type="transmembrane region" description="Helical" evidence="7">
    <location>
        <begin position="65"/>
        <end position="89"/>
    </location>
</feature>
<evidence type="ECO:0000256" key="1">
    <source>
        <dbReference type="ARBA" id="ARBA00004651"/>
    </source>
</evidence>
<feature type="domain" description="ABC transmembrane type-1" evidence="8">
    <location>
        <begin position="27"/>
        <end position="220"/>
    </location>
</feature>
<dbReference type="GO" id="GO:0005886">
    <property type="term" value="C:plasma membrane"/>
    <property type="evidence" value="ECO:0007669"/>
    <property type="project" value="UniProtKB-SubCell"/>
</dbReference>
<keyword evidence="3" id="KW-1003">Cell membrane</keyword>
<accession>A0A0H1V628</accession>
<evidence type="ECO:0000259" key="8">
    <source>
        <dbReference type="PROSITE" id="PS50928"/>
    </source>
</evidence>
<dbReference type="EMBL" id="UAVB01000001">
    <property type="protein sequence ID" value="SQA18642.1"/>
    <property type="molecule type" value="Genomic_DNA"/>
</dbReference>
<keyword evidence="2 7" id="KW-0813">Transport</keyword>
<reference evidence="14 15" key="2">
    <citation type="submission" date="2018-06" db="EMBL/GenBank/DDBJ databases">
        <authorList>
            <consortium name="Pathogen Informatics"/>
            <person name="Doyle S."/>
        </authorList>
    </citation>
    <scope>NUCLEOTIDE SEQUENCE [LARGE SCALE GENOMIC DNA]</scope>
    <source>
        <strain evidence="10 14">NCTC8181</strain>
        <strain evidence="11 15">NCTC8185</strain>
        <strain evidence="12 16">NCTC9828</strain>
    </source>
</reference>